<reference evidence="1" key="1">
    <citation type="submission" date="2022-11" db="EMBL/GenBank/DDBJ databases">
        <title>Genome Sequence of Nemania bipapillata.</title>
        <authorList>
            <person name="Buettner E."/>
        </authorList>
    </citation>
    <scope>NUCLEOTIDE SEQUENCE</scope>
    <source>
        <strain evidence="1">CP14</strain>
    </source>
</reference>
<dbReference type="Proteomes" id="UP001153334">
    <property type="component" value="Unassembled WGS sequence"/>
</dbReference>
<evidence type="ECO:0000313" key="1">
    <source>
        <dbReference type="EMBL" id="KAJ8121459.1"/>
    </source>
</evidence>
<keyword evidence="2" id="KW-1185">Reference proteome</keyword>
<protein>
    <submittedName>
        <fullName evidence="1">Uncharacterized protein</fullName>
    </submittedName>
</protein>
<accession>A0ACC2J1Z8</accession>
<name>A0ACC2J1Z8_9PEZI</name>
<dbReference type="EMBL" id="JAPESX010000409">
    <property type="protein sequence ID" value="KAJ8121459.1"/>
    <property type="molecule type" value="Genomic_DNA"/>
</dbReference>
<sequence length="406" mass="44838">MRRIQTERILAGLLSCVGALATVTPFTVSLCPTQMIQLADQAQLPATQEYAGLGGSLGIDLSTLKSLQQQWTSNFSWTNEQAALNKYHHYTTVIEGITVHFIHQKSTRADAIPLILNHGWPGSFAELIPLITPLTTAAKTSTGKTVSFNVVVPSLPGFAFSSAPPANWTLDDTARIFNTLMTQVLGYKTYATHGTDWGSNVAYSMYDNFNTSVRAAHLLGVPFLPLSPDEFASYNITLDADEQFQEDLVLAFQASGSGYTVEQSTKPNTIGLALYDNPLGQLAWIGEKYIEWSDPRAGTPPSVLTHEHILLEVSLYFMTKSFVSSVFTYSQNTAAFKTSYSKARTDAPMLFSSFKYNFGFWTKEVISWVGNLVLYNYHDFGGHFPALDNPPALISDLREIGNYWTS</sequence>
<comment type="caution">
    <text evidence="1">The sequence shown here is derived from an EMBL/GenBank/DDBJ whole genome shotgun (WGS) entry which is preliminary data.</text>
</comment>
<evidence type="ECO:0000313" key="2">
    <source>
        <dbReference type="Proteomes" id="UP001153334"/>
    </source>
</evidence>
<proteinExistence type="predicted"/>
<organism evidence="1 2">
    <name type="scientific">Nemania bipapillata</name>
    <dbReference type="NCBI Taxonomy" id="110536"/>
    <lineage>
        <taxon>Eukaryota</taxon>
        <taxon>Fungi</taxon>
        <taxon>Dikarya</taxon>
        <taxon>Ascomycota</taxon>
        <taxon>Pezizomycotina</taxon>
        <taxon>Sordariomycetes</taxon>
        <taxon>Xylariomycetidae</taxon>
        <taxon>Xylariales</taxon>
        <taxon>Xylariaceae</taxon>
        <taxon>Nemania</taxon>
    </lineage>
</organism>
<gene>
    <name evidence="1" type="ORF">ONZ43_g2094</name>
</gene>